<feature type="coiled-coil region" evidence="1">
    <location>
        <begin position="1"/>
        <end position="28"/>
    </location>
</feature>
<keyword evidence="2" id="KW-0812">Transmembrane</keyword>
<proteinExistence type="predicted"/>
<evidence type="ECO:0008006" key="5">
    <source>
        <dbReference type="Google" id="ProtNLM"/>
    </source>
</evidence>
<dbReference type="RefSeq" id="WP_010491365.1">
    <property type="nucleotide sequence ID" value="NZ_AZCT01000009.1"/>
</dbReference>
<evidence type="ECO:0000256" key="2">
    <source>
        <dbReference type="SAM" id="Phobius"/>
    </source>
</evidence>
<feature type="transmembrane region" description="Helical" evidence="2">
    <location>
        <begin position="192"/>
        <end position="213"/>
    </location>
</feature>
<accession>A0A0R1ESA6</accession>
<protein>
    <recommendedName>
        <fullName evidence="5">Integral membrane protein</fullName>
    </recommendedName>
</protein>
<gene>
    <name evidence="3" type="ORF">FD51_GL002972</name>
</gene>
<evidence type="ECO:0000256" key="1">
    <source>
        <dbReference type="SAM" id="Coils"/>
    </source>
</evidence>
<dbReference type="SUPFAM" id="SSF158560">
    <property type="entry name" value="BH3980-like"/>
    <property type="match status" value="1"/>
</dbReference>
<feature type="transmembrane region" description="Helical" evidence="2">
    <location>
        <begin position="96"/>
        <end position="113"/>
    </location>
</feature>
<name>A0A0R1ESA6_LACZE</name>
<evidence type="ECO:0000313" key="3">
    <source>
        <dbReference type="EMBL" id="KRK12216.1"/>
    </source>
</evidence>
<organism evidence="3 4">
    <name type="scientific">Lacticaseibacillus zeae DSM 20178 = KCTC 3804</name>
    <dbReference type="NCBI Taxonomy" id="1423816"/>
    <lineage>
        <taxon>Bacteria</taxon>
        <taxon>Bacillati</taxon>
        <taxon>Bacillota</taxon>
        <taxon>Bacilli</taxon>
        <taxon>Lactobacillales</taxon>
        <taxon>Lactobacillaceae</taxon>
        <taxon>Lacticaseibacillus</taxon>
    </lineage>
</organism>
<dbReference type="Proteomes" id="UP000051984">
    <property type="component" value="Unassembled WGS sequence"/>
</dbReference>
<dbReference type="EMBL" id="AZCT01000009">
    <property type="protein sequence ID" value="KRK12216.1"/>
    <property type="molecule type" value="Genomic_DNA"/>
</dbReference>
<feature type="transmembrane region" description="Helical" evidence="2">
    <location>
        <begin position="254"/>
        <end position="275"/>
    </location>
</feature>
<keyword evidence="2" id="KW-0472">Membrane</keyword>
<dbReference type="PATRIC" id="fig|1423816.3.peg.3088"/>
<dbReference type="eggNOG" id="COG4858">
    <property type="taxonomic scope" value="Bacteria"/>
</dbReference>
<reference evidence="3 4" key="1">
    <citation type="journal article" date="2015" name="Genome Announc.">
        <title>Expanding the biotechnology potential of lactobacilli through comparative genomics of 213 strains and associated genera.</title>
        <authorList>
            <person name="Sun Z."/>
            <person name="Harris H.M."/>
            <person name="McCann A."/>
            <person name="Guo C."/>
            <person name="Argimon S."/>
            <person name="Zhang W."/>
            <person name="Yang X."/>
            <person name="Jeffery I.B."/>
            <person name="Cooney J.C."/>
            <person name="Kagawa T.F."/>
            <person name="Liu W."/>
            <person name="Song Y."/>
            <person name="Salvetti E."/>
            <person name="Wrobel A."/>
            <person name="Rasinkangas P."/>
            <person name="Parkhill J."/>
            <person name="Rea M.C."/>
            <person name="O'Sullivan O."/>
            <person name="Ritari J."/>
            <person name="Douillard F.P."/>
            <person name="Paul Ross R."/>
            <person name="Yang R."/>
            <person name="Briner A.E."/>
            <person name="Felis G.E."/>
            <person name="de Vos W.M."/>
            <person name="Barrangou R."/>
            <person name="Klaenhammer T.R."/>
            <person name="Caufield P.W."/>
            <person name="Cui Y."/>
            <person name="Zhang H."/>
            <person name="O'Toole P.W."/>
        </authorList>
    </citation>
    <scope>NUCLEOTIDE SEQUENCE [LARGE SCALE GENOMIC DNA]</scope>
    <source>
        <strain evidence="3 4">DSM 20178</strain>
    </source>
</reference>
<comment type="caution">
    <text evidence="3">The sequence shown here is derived from an EMBL/GenBank/DDBJ whole genome shotgun (WGS) entry which is preliminary data.</text>
</comment>
<feature type="transmembrane region" description="Helical" evidence="2">
    <location>
        <begin position="220"/>
        <end position="238"/>
    </location>
</feature>
<evidence type="ECO:0000313" key="4">
    <source>
        <dbReference type="Proteomes" id="UP000051984"/>
    </source>
</evidence>
<feature type="transmembrane region" description="Helical" evidence="2">
    <location>
        <begin position="159"/>
        <end position="180"/>
    </location>
</feature>
<feature type="transmembrane region" description="Helical" evidence="2">
    <location>
        <begin position="125"/>
        <end position="147"/>
    </location>
</feature>
<sequence>MKKRTEAVNKLAAENNQLRKQLTKANRDYYEDLLVYMRGKNLFRDDYQLEESLLGILQDLIDAQNDGTDAMTYFGHDLKQTATELLKTIPPRIGNFIWFNLKLAAMMMFILWLPRLTYPNVTFDAGSLLLASGIAIVSVWGALWYVGSHAFAKPSRLQLTAIILLGVILFGIMVSVLLFLKTSWQIRLSAHTSFTVIILGLIIAAILPFIHHLTELERPIYYFSLFILILGLLVYLRATRSFFRTKIDFGQWQWLFYVAVILLGIGIGLLIWWLGERRHRH</sequence>
<keyword evidence="1" id="KW-0175">Coiled coil</keyword>
<dbReference type="AlphaFoldDB" id="A0A0R1ESA6"/>
<keyword evidence="2" id="KW-1133">Transmembrane helix</keyword>